<dbReference type="Proteomes" id="UP001165422">
    <property type="component" value="Unassembled WGS sequence"/>
</dbReference>
<keyword evidence="2" id="KW-1185">Reference proteome</keyword>
<evidence type="ECO:0008006" key="3">
    <source>
        <dbReference type="Google" id="ProtNLM"/>
    </source>
</evidence>
<proteinExistence type="predicted"/>
<reference evidence="1" key="1">
    <citation type="submission" date="2021-11" db="EMBL/GenBank/DDBJ databases">
        <authorList>
            <person name="Qingchun L."/>
            <person name="Dong Z."/>
            <person name="Zongwei Q."/>
            <person name="Jia Z."/>
            <person name="Duotao L."/>
        </authorList>
    </citation>
    <scope>NUCLEOTIDE SEQUENCE</scope>
    <source>
        <strain evidence="1">WLY-B-L2</strain>
    </source>
</reference>
<organism evidence="1 2">
    <name type="scientific">Clostridium aromativorans</name>
    <dbReference type="NCBI Taxonomy" id="2836848"/>
    <lineage>
        <taxon>Bacteria</taxon>
        <taxon>Bacillati</taxon>
        <taxon>Bacillota</taxon>
        <taxon>Clostridia</taxon>
        <taxon>Eubacteriales</taxon>
        <taxon>Clostridiaceae</taxon>
        <taxon>Clostridium</taxon>
    </lineage>
</organism>
<dbReference type="RefSeq" id="WP_229981791.1">
    <property type="nucleotide sequence ID" value="NZ_JAJJPB010000022.1"/>
</dbReference>
<gene>
    <name evidence="1" type="ORF">LN736_14245</name>
</gene>
<comment type="caution">
    <text evidence="1">The sequence shown here is derived from an EMBL/GenBank/DDBJ whole genome shotgun (WGS) entry which is preliminary data.</text>
</comment>
<evidence type="ECO:0000313" key="1">
    <source>
        <dbReference type="EMBL" id="MCC9296019.1"/>
    </source>
</evidence>
<dbReference type="EMBL" id="JAJJPB010000022">
    <property type="protein sequence ID" value="MCC9296019.1"/>
    <property type="molecule type" value="Genomic_DNA"/>
</dbReference>
<sequence>MDSTKKKMILLASATIAIVFISCALIYEINSRHFNTSNEYLKQGHSLSEKKRFDENMEYADKYNTRIKNMDELATPAEGSSVPDVSKVSGAEKSNSTVSLYFLFSKKLLNTDQYINAEDKLNAGIKEIANIENSRDLNEYFNTNKDNLKNVYGISNYNELASLKSKFQKLNGSTVSITVDQNFTKTEDGKISFNVIFRGSGNAVNQNVMLSYASDVEMNVLWEM</sequence>
<protein>
    <recommendedName>
        <fullName evidence="3">Lipoprotein</fullName>
    </recommendedName>
</protein>
<dbReference type="PROSITE" id="PS51257">
    <property type="entry name" value="PROKAR_LIPOPROTEIN"/>
    <property type="match status" value="1"/>
</dbReference>
<name>A0ABS8N876_9CLOT</name>
<evidence type="ECO:0000313" key="2">
    <source>
        <dbReference type="Proteomes" id="UP001165422"/>
    </source>
</evidence>
<accession>A0ABS8N876</accession>